<dbReference type="EMBL" id="PTIX01000009">
    <property type="protein sequence ID" value="PPK66834.1"/>
    <property type="molecule type" value="Genomic_DNA"/>
</dbReference>
<evidence type="ECO:0000313" key="2">
    <source>
        <dbReference type="EMBL" id="PPK66834.1"/>
    </source>
</evidence>
<dbReference type="Proteomes" id="UP000239203">
    <property type="component" value="Unassembled WGS sequence"/>
</dbReference>
<feature type="region of interest" description="Disordered" evidence="1">
    <location>
        <begin position="18"/>
        <end position="38"/>
    </location>
</feature>
<accession>A0A2S6GNM9</accession>
<dbReference type="InterPro" id="IPR019198">
    <property type="entry name" value="Beta_propeller_containing"/>
</dbReference>
<comment type="caution">
    <text evidence="2">The sequence shown here is derived from an EMBL/GenBank/DDBJ whole genome shotgun (WGS) entry which is preliminary data.</text>
</comment>
<feature type="compositionally biased region" description="Low complexity" evidence="1">
    <location>
        <begin position="18"/>
        <end position="33"/>
    </location>
</feature>
<proteinExistence type="predicted"/>
<evidence type="ECO:0000256" key="1">
    <source>
        <dbReference type="SAM" id="MobiDB-lite"/>
    </source>
</evidence>
<feature type="region of interest" description="Disordered" evidence="1">
    <location>
        <begin position="81"/>
        <end position="135"/>
    </location>
</feature>
<feature type="region of interest" description="Disordered" evidence="1">
    <location>
        <begin position="189"/>
        <end position="226"/>
    </location>
</feature>
<organism evidence="2 3">
    <name type="scientific">Actinokineospora auranticolor</name>
    <dbReference type="NCBI Taxonomy" id="155976"/>
    <lineage>
        <taxon>Bacteria</taxon>
        <taxon>Bacillati</taxon>
        <taxon>Actinomycetota</taxon>
        <taxon>Actinomycetes</taxon>
        <taxon>Pseudonocardiales</taxon>
        <taxon>Pseudonocardiaceae</taxon>
        <taxon>Actinokineospora</taxon>
    </lineage>
</organism>
<dbReference type="AlphaFoldDB" id="A0A2S6GNM9"/>
<feature type="compositionally biased region" description="Low complexity" evidence="1">
    <location>
        <begin position="189"/>
        <end position="199"/>
    </location>
</feature>
<feature type="compositionally biased region" description="Basic and acidic residues" evidence="1">
    <location>
        <begin position="120"/>
        <end position="135"/>
    </location>
</feature>
<dbReference type="SUPFAM" id="SSF75011">
    <property type="entry name" value="3-carboxy-cis,cis-mucoante lactonizing enzyme"/>
    <property type="match status" value="1"/>
</dbReference>
<dbReference type="RefSeq" id="WP_181043578.1">
    <property type="nucleotide sequence ID" value="NZ_CP154825.1"/>
</dbReference>
<sequence>MAVLLVGSGVAAGAYLAVGGDPTTSDTSSTKTFFGGGTTQDRSRAVRLVAYDDCATAEADLKRAAKDQVKPWGFDTIDGVPLATGAAEDSGAGAPRQQVPQEGGAVAKSAPAPDHSTTNNHEKSADEPDIVKTDGRRVVTITDTSLRVVDVETHRVTSTVQLPGYPTAMLLHGDRALVVVPRSYRQDVPQQVPTQVPPTGKRKPAPPTTPEAVPPSDSYPNPNPGTSFLAVDLAGSGEIAGRLDVDGTYLDGRQVGAVARLVVRSTPRINFGNTGGTADEAIAHNRDIIDKAPLDAWLPHYELYSDKKEDSGRLVECAAVRRPSGYTGTAMLTVLTFTMLTPLDQGDPVAVAADGDTVYGTDRSLYIADDRVARSESTPQDLPTGVDTEIHAFDITAPGKPVYTASGAVDGTLINQYALSEYNGNLRVATTTGDVRPRGGRKPDSESAVSVLSRQGDTLATVGRVAGLGKGERIHSVRYAGTTAYVVTFRQTDPLYTLDLADPANPKVTGALKITGYSAYLHPLAPDRLLGIGQEADERGRVTGLQVSLFDTSGAEARRIGQVRLPGATSDAEFDPHAFLYWAERELLVIPVNNRDGASTVLGLKVTRDAITQVGSLKHPVGHYGPTQVRRSLVAGDALWTISPAGTLVSRLDDLGQLDWVPFD</sequence>
<evidence type="ECO:0000313" key="3">
    <source>
        <dbReference type="Proteomes" id="UP000239203"/>
    </source>
</evidence>
<gene>
    <name evidence="2" type="ORF">CLV40_109219</name>
</gene>
<name>A0A2S6GNM9_9PSEU</name>
<reference evidence="2 3" key="1">
    <citation type="submission" date="2018-02" db="EMBL/GenBank/DDBJ databases">
        <title>Genomic Encyclopedia of Archaeal and Bacterial Type Strains, Phase II (KMG-II): from individual species to whole genera.</title>
        <authorList>
            <person name="Goeker M."/>
        </authorList>
    </citation>
    <scope>NUCLEOTIDE SEQUENCE [LARGE SCALE GENOMIC DNA]</scope>
    <source>
        <strain evidence="2 3">YU 961-1</strain>
    </source>
</reference>
<dbReference type="Pfam" id="PF09826">
    <property type="entry name" value="Beta_propel"/>
    <property type="match status" value="1"/>
</dbReference>
<keyword evidence="3" id="KW-1185">Reference proteome</keyword>
<protein>
    <submittedName>
        <fullName evidence="2">Beta propeller domain-containing protein</fullName>
    </submittedName>
</protein>